<sequence>MEESFPCEVLFGSLPELGLTQTTRGFMDVKLMGRWKEAPNARSGLPGHCLASFLRNNISWDRAAAQVLWADVFLLALERLQGTCPAEYNNCEERP</sequence>
<reference evidence="1 2" key="1">
    <citation type="submission" date="2014-04" db="EMBL/GenBank/DDBJ databases">
        <authorList>
            <consortium name="DOE Joint Genome Institute"/>
            <person name="Kuo A."/>
            <person name="Kohler A."/>
            <person name="Costa M.D."/>
            <person name="Nagy L.G."/>
            <person name="Floudas D."/>
            <person name="Copeland A."/>
            <person name="Barry K.W."/>
            <person name="Cichocki N."/>
            <person name="Veneault-Fourrey C."/>
            <person name="LaButti K."/>
            <person name="Lindquist E.A."/>
            <person name="Lipzen A."/>
            <person name="Lundell T."/>
            <person name="Morin E."/>
            <person name="Murat C."/>
            <person name="Sun H."/>
            <person name="Tunlid A."/>
            <person name="Henrissat B."/>
            <person name="Grigoriev I.V."/>
            <person name="Hibbett D.S."/>
            <person name="Martin F."/>
            <person name="Nordberg H.P."/>
            <person name="Cantor M.N."/>
            <person name="Hua S.X."/>
        </authorList>
    </citation>
    <scope>NUCLEOTIDE SEQUENCE [LARGE SCALE GENOMIC DNA]</scope>
    <source>
        <strain evidence="1 2">441</strain>
    </source>
</reference>
<dbReference type="HOGENOM" id="CLU_2373599_0_0_1"/>
<evidence type="ECO:0000313" key="2">
    <source>
        <dbReference type="Proteomes" id="UP000054018"/>
    </source>
</evidence>
<gene>
    <name evidence="1" type="ORF">PISMIDRAFT_562463</name>
</gene>
<dbReference type="AlphaFoldDB" id="A0A0C9ZSN8"/>
<proteinExistence type="predicted"/>
<evidence type="ECO:0000313" key="1">
    <source>
        <dbReference type="EMBL" id="KIK28999.1"/>
    </source>
</evidence>
<accession>A0A0C9ZSN8</accession>
<keyword evidence="2" id="KW-1185">Reference proteome</keyword>
<organism evidence="1 2">
    <name type="scientific">Pisolithus microcarpus 441</name>
    <dbReference type="NCBI Taxonomy" id="765257"/>
    <lineage>
        <taxon>Eukaryota</taxon>
        <taxon>Fungi</taxon>
        <taxon>Dikarya</taxon>
        <taxon>Basidiomycota</taxon>
        <taxon>Agaricomycotina</taxon>
        <taxon>Agaricomycetes</taxon>
        <taxon>Agaricomycetidae</taxon>
        <taxon>Boletales</taxon>
        <taxon>Sclerodermatineae</taxon>
        <taxon>Pisolithaceae</taxon>
        <taxon>Pisolithus</taxon>
    </lineage>
</organism>
<reference evidence="2" key="2">
    <citation type="submission" date="2015-01" db="EMBL/GenBank/DDBJ databases">
        <title>Evolutionary Origins and Diversification of the Mycorrhizal Mutualists.</title>
        <authorList>
            <consortium name="DOE Joint Genome Institute"/>
            <consortium name="Mycorrhizal Genomics Consortium"/>
            <person name="Kohler A."/>
            <person name="Kuo A."/>
            <person name="Nagy L.G."/>
            <person name="Floudas D."/>
            <person name="Copeland A."/>
            <person name="Barry K.W."/>
            <person name="Cichocki N."/>
            <person name="Veneault-Fourrey C."/>
            <person name="LaButti K."/>
            <person name="Lindquist E.A."/>
            <person name="Lipzen A."/>
            <person name="Lundell T."/>
            <person name="Morin E."/>
            <person name="Murat C."/>
            <person name="Riley R."/>
            <person name="Ohm R."/>
            <person name="Sun H."/>
            <person name="Tunlid A."/>
            <person name="Henrissat B."/>
            <person name="Grigoriev I.V."/>
            <person name="Hibbett D.S."/>
            <person name="Martin F."/>
        </authorList>
    </citation>
    <scope>NUCLEOTIDE SEQUENCE [LARGE SCALE GENOMIC DNA]</scope>
    <source>
        <strain evidence="2">441</strain>
    </source>
</reference>
<dbReference type="EMBL" id="KN833691">
    <property type="protein sequence ID" value="KIK28999.1"/>
    <property type="molecule type" value="Genomic_DNA"/>
</dbReference>
<name>A0A0C9ZSN8_9AGAM</name>
<protein>
    <submittedName>
        <fullName evidence="1">Unplaced genomic scaffold scaffold_7, whole genome shotgun sequence</fullName>
    </submittedName>
</protein>
<dbReference type="Proteomes" id="UP000054018">
    <property type="component" value="Unassembled WGS sequence"/>
</dbReference>